<dbReference type="PROSITE" id="PS01227">
    <property type="entry name" value="UPF0012"/>
    <property type="match status" value="1"/>
</dbReference>
<accession>A0A381ZQC2</accession>
<name>A0A381ZQC2_9ZZZZ</name>
<keyword evidence="1" id="KW-0378">Hydrolase</keyword>
<dbReference type="PROSITE" id="PS50263">
    <property type="entry name" value="CN_HYDROLASE"/>
    <property type="match status" value="1"/>
</dbReference>
<dbReference type="InterPro" id="IPR050345">
    <property type="entry name" value="Aliph_Amidase/BUP"/>
</dbReference>
<dbReference type="SUPFAM" id="SSF56317">
    <property type="entry name" value="Carbon-nitrogen hydrolase"/>
    <property type="match status" value="1"/>
</dbReference>
<gene>
    <name evidence="3" type="ORF">METZ01_LOCUS144253</name>
</gene>
<dbReference type="PANTHER" id="PTHR43674:SF2">
    <property type="entry name" value="BETA-UREIDOPROPIONASE"/>
    <property type="match status" value="1"/>
</dbReference>
<dbReference type="EMBL" id="UINC01022222">
    <property type="protein sequence ID" value="SVA91399.1"/>
    <property type="molecule type" value="Genomic_DNA"/>
</dbReference>
<dbReference type="PANTHER" id="PTHR43674">
    <property type="entry name" value="NITRILASE C965.09-RELATED"/>
    <property type="match status" value="1"/>
</dbReference>
<dbReference type="InterPro" id="IPR003010">
    <property type="entry name" value="C-N_Hydrolase"/>
</dbReference>
<dbReference type="GO" id="GO:0016811">
    <property type="term" value="F:hydrolase activity, acting on carbon-nitrogen (but not peptide) bonds, in linear amides"/>
    <property type="evidence" value="ECO:0007669"/>
    <property type="project" value="UniProtKB-ARBA"/>
</dbReference>
<evidence type="ECO:0000256" key="1">
    <source>
        <dbReference type="ARBA" id="ARBA00022801"/>
    </source>
</evidence>
<organism evidence="3">
    <name type="scientific">marine metagenome</name>
    <dbReference type="NCBI Taxonomy" id="408172"/>
    <lineage>
        <taxon>unclassified sequences</taxon>
        <taxon>metagenomes</taxon>
        <taxon>ecological metagenomes</taxon>
    </lineage>
</organism>
<protein>
    <recommendedName>
        <fullName evidence="2">CN hydrolase domain-containing protein</fullName>
    </recommendedName>
</protein>
<proteinExistence type="predicted"/>
<dbReference type="Pfam" id="PF00795">
    <property type="entry name" value="CN_hydrolase"/>
    <property type="match status" value="1"/>
</dbReference>
<dbReference type="InterPro" id="IPR001110">
    <property type="entry name" value="UPF0012_CS"/>
</dbReference>
<dbReference type="InterPro" id="IPR036526">
    <property type="entry name" value="C-N_Hydrolase_sf"/>
</dbReference>
<reference evidence="3" key="1">
    <citation type="submission" date="2018-05" db="EMBL/GenBank/DDBJ databases">
        <authorList>
            <person name="Lanie J.A."/>
            <person name="Ng W.-L."/>
            <person name="Kazmierczak K.M."/>
            <person name="Andrzejewski T.M."/>
            <person name="Davidsen T.M."/>
            <person name="Wayne K.J."/>
            <person name="Tettelin H."/>
            <person name="Glass J.I."/>
            <person name="Rusch D."/>
            <person name="Podicherti R."/>
            <person name="Tsui H.-C.T."/>
            <person name="Winkler M.E."/>
        </authorList>
    </citation>
    <scope>NUCLEOTIDE SEQUENCE</scope>
</reference>
<dbReference type="CDD" id="cd07197">
    <property type="entry name" value="nitrilase"/>
    <property type="match status" value="1"/>
</dbReference>
<evidence type="ECO:0000313" key="3">
    <source>
        <dbReference type="EMBL" id="SVA91399.1"/>
    </source>
</evidence>
<feature type="domain" description="CN hydrolase" evidence="2">
    <location>
        <begin position="4"/>
        <end position="247"/>
    </location>
</feature>
<dbReference type="Gene3D" id="3.60.110.10">
    <property type="entry name" value="Carbon-nitrogen hydrolase"/>
    <property type="match status" value="1"/>
</dbReference>
<sequence>MGSMHLAMGQAPVVLGDIEKNLEIMEGLICEAQRDGEQDIDLIAFPELFITGYNLRDNYNDVAEKIPGKGKAQTGMCRLAKEYDIHITTGIVEKAGKSLFNSAILIGPEGYIGHYRKQFLPNFGPFEEKLFFGEGDKTPVFETPFGKIGIQICYDIFFPETSMGLAHNGADLILNLSASPTTSRPLFHRVLPARAIETTCFYAYVNNVGTQGSLTFAGESTIVDPRGKTMAEIPAFEEGVIVCEIPIEELGSYRDARPILRDSKK</sequence>
<evidence type="ECO:0000259" key="2">
    <source>
        <dbReference type="PROSITE" id="PS50263"/>
    </source>
</evidence>
<dbReference type="AlphaFoldDB" id="A0A381ZQC2"/>